<evidence type="ECO:0000313" key="2">
    <source>
        <dbReference type="EMBL" id="QPB09108.1"/>
    </source>
</evidence>
<keyword evidence="1" id="KW-0812">Transmembrane</keyword>
<proteinExistence type="predicted"/>
<accession>A0A873WG81</accession>
<gene>
    <name evidence="2" type="ORF">CPT_Miami_013</name>
</gene>
<organism evidence="2 3">
    <name type="scientific">Klebsiella phage Miami</name>
    <dbReference type="NCBI Taxonomy" id="2767581"/>
    <lineage>
        <taxon>Viruses</taxon>
        <taxon>Duplodnaviria</taxon>
        <taxon>Heunggongvirae</taxon>
        <taxon>Uroviricota</taxon>
        <taxon>Caudoviricetes</taxon>
        <taxon>Chimalliviridae</taxon>
        <taxon>Miamivirus</taxon>
        <taxon>Miamivirus miami</taxon>
    </lineage>
</organism>
<dbReference type="EMBL" id="MT701590">
    <property type="protein sequence ID" value="QPB09108.1"/>
    <property type="molecule type" value="Genomic_DNA"/>
</dbReference>
<evidence type="ECO:0008006" key="4">
    <source>
        <dbReference type="Google" id="ProtNLM"/>
    </source>
</evidence>
<feature type="transmembrane region" description="Helical" evidence="1">
    <location>
        <begin position="319"/>
        <end position="337"/>
    </location>
</feature>
<protein>
    <recommendedName>
        <fullName evidence="4">Virion structural protein</fullName>
    </recommendedName>
</protein>
<sequence>MIDVSFLRPAKVGGMEFMDFQYTNFFDELSRAFDDVIVEGELKEIPDEVLGLVRKYTGFSNIEINLVEVGNLAIEAGYLNPNNVFNIEDIEKYLPRSESTLYRWFTGNKQTFFKGTIDYQTGSVGGAYAELPFRLFVNSRLNTFLSKSFLDKYKASHGQALAAAFIHELGHAFGAIMMIHQSVYDAITVRTAVDFFTRAKTPKDRVTVIKDGYRLLDPDAKPDQKIESEIANAEDGNEFVIFLSKIASQRNLKRSLSLGVTKMNSEVVADAYSVRMGCGRSLAVAIGSITKNSHLGQLVLTLLLSLMTAFYSASLSLTVGGVMGVGALVVFSLLFYMGNNTPDVYNSEHRRMTDILTQMIGKLKDNKFISAQDKQKYLGQIIETQKLIDENKPFIEGSVFQSMWMWLKSGSDAKLTNIEHYTSLIANSKTNVLSEQFNSLS</sequence>
<keyword evidence="1" id="KW-0472">Membrane</keyword>
<evidence type="ECO:0000313" key="3">
    <source>
        <dbReference type="Proteomes" id="UP000662782"/>
    </source>
</evidence>
<dbReference type="Proteomes" id="UP000662782">
    <property type="component" value="Segment"/>
</dbReference>
<name>A0A873WG81_9CAUD</name>
<keyword evidence="3" id="KW-1185">Reference proteome</keyword>
<keyword evidence="1" id="KW-1133">Transmembrane helix</keyword>
<reference evidence="2 3" key="1">
    <citation type="submission" date="2020-07" db="EMBL/GenBank/DDBJ databases">
        <title>Complete genome sequence of Klebsiella pneumoniae phage Miami.</title>
        <authorList>
            <person name="Mora D.A."/>
            <person name="Lessor L."/>
            <person name="Gill J."/>
            <person name="Liu M."/>
        </authorList>
    </citation>
    <scope>NUCLEOTIDE SEQUENCE [LARGE SCALE GENOMIC DNA]</scope>
</reference>
<evidence type="ECO:0000256" key="1">
    <source>
        <dbReference type="SAM" id="Phobius"/>
    </source>
</evidence>